<keyword evidence="7" id="KW-1133">Transmembrane helix</keyword>
<keyword evidence="7" id="KW-0812">Transmembrane</keyword>
<comment type="similarity">
    <text evidence="2">Belongs to the glycosyl hydrolase 3 family.</text>
</comment>
<feature type="domain" description="Fibronectin type III-like" evidence="8">
    <location>
        <begin position="831"/>
        <end position="905"/>
    </location>
</feature>
<keyword evidence="4" id="KW-0732">Signal</keyword>
<dbReference type="OrthoDB" id="416222at2759"/>
<organism evidence="9">
    <name type="scientific">Aphanomyces astaci</name>
    <name type="common">Crayfish plague agent</name>
    <dbReference type="NCBI Taxonomy" id="112090"/>
    <lineage>
        <taxon>Eukaryota</taxon>
        <taxon>Sar</taxon>
        <taxon>Stramenopiles</taxon>
        <taxon>Oomycota</taxon>
        <taxon>Saprolegniomycetes</taxon>
        <taxon>Saprolegniales</taxon>
        <taxon>Verrucalvaceae</taxon>
        <taxon>Aphanomyces</taxon>
    </lineage>
</organism>
<dbReference type="InterPro" id="IPR036881">
    <property type="entry name" value="Glyco_hydro_3_C_sf"/>
</dbReference>
<evidence type="ECO:0000313" key="9">
    <source>
        <dbReference type="EMBL" id="ETV76621.1"/>
    </source>
</evidence>
<evidence type="ECO:0000256" key="7">
    <source>
        <dbReference type="SAM" id="Phobius"/>
    </source>
</evidence>
<dbReference type="EMBL" id="KI913135">
    <property type="protein sequence ID" value="ETV76621.1"/>
    <property type="molecule type" value="Genomic_DNA"/>
</dbReference>
<dbReference type="Pfam" id="PF01915">
    <property type="entry name" value="Glyco_hydro_3_C"/>
    <property type="match status" value="1"/>
</dbReference>
<reference evidence="9" key="1">
    <citation type="submission" date="2013-12" db="EMBL/GenBank/DDBJ databases">
        <title>The Genome Sequence of Aphanomyces astaci APO3.</title>
        <authorList>
            <consortium name="The Broad Institute Genomics Platform"/>
            <person name="Russ C."/>
            <person name="Tyler B."/>
            <person name="van West P."/>
            <person name="Dieguez-Uribeondo J."/>
            <person name="Young S.K."/>
            <person name="Zeng Q."/>
            <person name="Gargeya S."/>
            <person name="Fitzgerald M."/>
            <person name="Abouelleil A."/>
            <person name="Alvarado L."/>
            <person name="Chapman S.B."/>
            <person name="Gainer-Dewar J."/>
            <person name="Goldberg J."/>
            <person name="Griggs A."/>
            <person name="Gujja S."/>
            <person name="Hansen M."/>
            <person name="Howarth C."/>
            <person name="Imamovic A."/>
            <person name="Ireland A."/>
            <person name="Larimer J."/>
            <person name="McCowan C."/>
            <person name="Murphy C."/>
            <person name="Pearson M."/>
            <person name="Poon T.W."/>
            <person name="Priest M."/>
            <person name="Roberts A."/>
            <person name="Saif S."/>
            <person name="Shea T."/>
            <person name="Sykes S."/>
            <person name="Wortman J."/>
            <person name="Nusbaum C."/>
            <person name="Birren B."/>
        </authorList>
    </citation>
    <scope>NUCLEOTIDE SEQUENCE [LARGE SCALE GENOMIC DNA]</scope>
    <source>
        <strain evidence="9">APO3</strain>
    </source>
</reference>
<dbReference type="VEuPathDB" id="FungiDB:H257_09114"/>
<keyword evidence="6" id="KW-0326">Glycosidase</keyword>
<dbReference type="SMART" id="SM01217">
    <property type="entry name" value="Fn3_like"/>
    <property type="match status" value="1"/>
</dbReference>
<keyword evidence="5" id="KW-0378">Hydrolase</keyword>
<proteinExistence type="inferred from homology"/>
<dbReference type="Pfam" id="PF14310">
    <property type="entry name" value="Fn3-like"/>
    <property type="match status" value="1"/>
</dbReference>
<dbReference type="InterPro" id="IPR002772">
    <property type="entry name" value="Glyco_hydro_3_C"/>
</dbReference>
<evidence type="ECO:0000256" key="4">
    <source>
        <dbReference type="ARBA" id="ARBA00022729"/>
    </source>
</evidence>
<dbReference type="Gene3D" id="3.40.50.1700">
    <property type="entry name" value="Glycoside hydrolase family 3 C-terminal domain"/>
    <property type="match status" value="1"/>
</dbReference>
<name>W4GBH7_APHAT</name>
<evidence type="ECO:0000256" key="2">
    <source>
        <dbReference type="ARBA" id="ARBA00005336"/>
    </source>
</evidence>
<dbReference type="PANTHER" id="PTHR30620:SF16">
    <property type="entry name" value="LYSOSOMAL BETA GLUCOSIDASE"/>
    <property type="match status" value="1"/>
</dbReference>
<dbReference type="AlphaFoldDB" id="W4GBH7"/>
<accession>W4GBH7</accession>
<dbReference type="SUPFAM" id="SSF51445">
    <property type="entry name" value="(Trans)glycosidases"/>
    <property type="match status" value="2"/>
</dbReference>
<dbReference type="GO" id="GO:0008422">
    <property type="term" value="F:beta-glucosidase activity"/>
    <property type="evidence" value="ECO:0007669"/>
    <property type="project" value="UniProtKB-EC"/>
</dbReference>
<dbReference type="InterPro" id="IPR001764">
    <property type="entry name" value="Glyco_hydro_3_N"/>
</dbReference>
<evidence type="ECO:0000256" key="5">
    <source>
        <dbReference type="ARBA" id="ARBA00022801"/>
    </source>
</evidence>
<evidence type="ECO:0000256" key="6">
    <source>
        <dbReference type="ARBA" id="ARBA00023295"/>
    </source>
</evidence>
<dbReference type="STRING" id="112090.W4GBH7"/>
<sequence>MYTPIGPAASQPRGMASLLHWKAYFVVVFVALGVLFTASSIHTGQSATSVSVALPVANMQTLPSLASSSSSIAPVSSEVDPVEAILRNMTLAQKVGQMLQVDISTVLYGKNRNPRFALNKARVAYYAKLGIGSYFNSPFAGGPSRHESWTADEWHDVIDQIQAIYAQHNAVPAIYGIDTIHGANYVRDAVLFPQPLAAASSFNLDVAYRMGEVSAKDSLAAGLPWIFSPVLGLAMQPKWARNYETFGEDPHTVSAFGVALIQGLQANNRTAACMKHFIGYSNPTSGNDRADSVISDFELVNYYAPSFLAAVHQGRVKSAMETYSSVDTTGHVIGNRTADLALAASSAYTIVVVGEASYTEKNGDIPDLHLPLGQRKYIKQLTAIPSTNVIVVVVAGRPRLLGGAHKKAAAVLVSFLPCEQGGQAIADVISGRVNPSAKLPLTYPQASGNIHLPYFHRVNSECREGFQDCAMEWTFGAGLSYTSFEYSNVTLSDTKACMKHFIGYSNPTSGNDRADSVISDFELVNYYAPSFLAAVHQGRVKSAMETYTSVNGEPVISSHKLLVELLRNDMGFHGVLVTDENEIHQLAAEHHAADSDVDAIFTVYNHTSVDMNMLPGLSDVANMTLSLVQQGQISAKRLDDSVRRILQMKASIGLLDQYNHGQFDWQDKDDVAVTDAVGSAADQRDAKAAADESIILLENSPKLPVDAVSPKFTLPIEDPQASVFVTGPLADSKAFLCGGWSIFWQGTDNSTLIPHGVSVRDALNHTFANVRYAEGVDTTGHVIGNRTADLALAASSAYTIVVVGEASAIRSNGTLTLDVTVTNTGLRAGKEVVFVFISQKVRHGAVPEVKLLKHFTKVSLQPQEATTVRFTLSAADWSYYRPQIGRGFHSVSEPGLFHAIVKHDTDCGRHPALCKAFHVDA</sequence>
<gene>
    <name evidence="9" type="ORF">H257_09114</name>
</gene>
<evidence type="ECO:0000256" key="3">
    <source>
        <dbReference type="ARBA" id="ARBA00012744"/>
    </source>
</evidence>
<comment type="catalytic activity">
    <reaction evidence="1">
        <text>Hydrolysis of terminal, non-reducing beta-D-glucosyl residues with release of beta-D-glucose.</text>
        <dbReference type="EC" id="3.2.1.21"/>
    </reaction>
</comment>
<dbReference type="InterPro" id="IPR026891">
    <property type="entry name" value="Fn3-like"/>
</dbReference>
<dbReference type="GO" id="GO:0009251">
    <property type="term" value="P:glucan catabolic process"/>
    <property type="evidence" value="ECO:0007669"/>
    <property type="project" value="TreeGrafter"/>
</dbReference>
<dbReference type="GeneID" id="20811110"/>
<dbReference type="Gene3D" id="3.20.20.300">
    <property type="entry name" value="Glycoside hydrolase, family 3, N-terminal domain"/>
    <property type="match status" value="2"/>
</dbReference>
<dbReference type="Pfam" id="PF00933">
    <property type="entry name" value="Glyco_hydro_3"/>
    <property type="match status" value="2"/>
</dbReference>
<dbReference type="SUPFAM" id="SSF52279">
    <property type="entry name" value="Beta-D-glucan exohydrolase, C-terminal domain"/>
    <property type="match status" value="2"/>
</dbReference>
<dbReference type="InterPro" id="IPR036962">
    <property type="entry name" value="Glyco_hydro_3_N_sf"/>
</dbReference>
<evidence type="ECO:0000259" key="8">
    <source>
        <dbReference type="SMART" id="SM01217"/>
    </source>
</evidence>
<dbReference type="PRINTS" id="PR00133">
    <property type="entry name" value="GLHYDRLASE3"/>
</dbReference>
<dbReference type="PANTHER" id="PTHR30620">
    <property type="entry name" value="PERIPLASMIC BETA-GLUCOSIDASE-RELATED"/>
    <property type="match status" value="1"/>
</dbReference>
<dbReference type="RefSeq" id="XP_009833533.1">
    <property type="nucleotide sequence ID" value="XM_009835231.1"/>
</dbReference>
<evidence type="ECO:0000256" key="1">
    <source>
        <dbReference type="ARBA" id="ARBA00000448"/>
    </source>
</evidence>
<feature type="transmembrane region" description="Helical" evidence="7">
    <location>
        <begin position="21"/>
        <end position="41"/>
    </location>
</feature>
<dbReference type="InterPro" id="IPR013783">
    <property type="entry name" value="Ig-like_fold"/>
</dbReference>
<dbReference type="InterPro" id="IPR051915">
    <property type="entry name" value="Cellulose_Degrad_GH3"/>
</dbReference>
<protein>
    <recommendedName>
        <fullName evidence="3">beta-glucosidase</fullName>
        <ecNumber evidence="3">3.2.1.21</ecNumber>
    </recommendedName>
</protein>
<dbReference type="Gene3D" id="2.60.40.10">
    <property type="entry name" value="Immunoglobulins"/>
    <property type="match status" value="1"/>
</dbReference>
<dbReference type="InterPro" id="IPR017853">
    <property type="entry name" value="GH"/>
</dbReference>
<dbReference type="EC" id="3.2.1.21" evidence="3"/>
<keyword evidence="7" id="KW-0472">Membrane</keyword>